<accession>A0A1M5EQ12</accession>
<dbReference type="Pfam" id="PF08327">
    <property type="entry name" value="AHSA1"/>
    <property type="match status" value="1"/>
</dbReference>
<name>A0A1M5EQ12_9BACT</name>
<sequence>METKNKMDVTEDGNKLIIERIFDAPLELMFEVWSSCEHLKHWWGPKEWPMKECEMDFREGGQWHFCLRGPNEGDESWGLATYKEIEKPRKIVYQDNFSDAEGNINEEMPGMLVTVELFEHEGKTRYVGTTLFDTPETREKVVEMGVVEGMGSSMDRLDEYLDQTTAQ</sequence>
<dbReference type="InterPro" id="IPR013538">
    <property type="entry name" value="ASHA1/2-like_C"/>
</dbReference>
<evidence type="ECO:0000313" key="4">
    <source>
        <dbReference type="Proteomes" id="UP000184041"/>
    </source>
</evidence>
<dbReference type="OrthoDB" id="9795306at2"/>
<dbReference type="STRING" id="1194090.SAMN05443144_113127"/>
<dbReference type="Gene3D" id="3.30.530.20">
    <property type="match status" value="1"/>
</dbReference>
<proteinExistence type="inferred from homology"/>
<dbReference type="SUPFAM" id="SSF55961">
    <property type="entry name" value="Bet v1-like"/>
    <property type="match status" value="1"/>
</dbReference>
<keyword evidence="4" id="KW-1185">Reference proteome</keyword>
<feature type="domain" description="Activator of Hsp90 ATPase homologue 1/2-like C-terminal" evidence="2">
    <location>
        <begin position="23"/>
        <end position="161"/>
    </location>
</feature>
<gene>
    <name evidence="3" type="ORF">SAMN05443144_113127</name>
</gene>
<dbReference type="AlphaFoldDB" id="A0A1M5EQ12"/>
<dbReference type="InterPro" id="IPR023393">
    <property type="entry name" value="START-like_dom_sf"/>
</dbReference>
<evidence type="ECO:0000256" key="1">
    <source>
        <dbReference type="ARBA" id="ARBA00006817"/>
    </source>
</evidence>
<dbReference type="EMBL" id="FQUS01000013">
    <property type="protein sequence ID" value="SHF81256.1"/>
    <property type="molecule type" value="Genomic_DNA"/>
</dbReference>
<protein>
    <submittedName>
        <fullName evidence="3">Uncharacterized conserved protein YndB, AHSA1/START domain</fullName>
    </submittedName>
</protein>
<comment type="similarity">
    <text evidence="1">Belongs to the AHA1 family.</text>
</comment>
<evidence type="ECO:0000259" key="2">
    <source>
        <dbReference type="Pfam" id="PF08327"/>
    </source>
</evidence>
<organism evidence="3 4">
    <name type="scientific">Fodinibius roseus</name>
    <dbReference type="NCBI Taxonomy" id="1194090"/>
    <lineage>
        <taxon>Bacteria</taxon>
        <taxon>Pseudomonadati</taxon>
        <taxon>Balneolota</taxon>
        <taxon>Balneolia</taxon>
        <taxon>Balneolales</taxon>
        <taxon>Balneolaceae</taxon>
        <taxon>Fodinibius</taxon>
    </lineage>
</organism>
<dbReference type="RefSeq" id="WP_073065003.1">
    <property type="nucleotide sequence ID" value="NZ_FQUS01000013.1"/>
</dbReference>
<dbReference type="Proteomes" id="UP000184041">
    <property type="component" value="Unassembled WGS sequence"/>
</dbReference>
<evidence type="ECO:0000313" key="3">
    <source>
        <dbReference type="EMBL" id="SHF81256.1"/>
    </source>
</evidence>
<reference evidence="3 4" key="1">
    <citation type="submission" date="2016-11" db="EMBL/GenBank/DDBJ databases">
        <authorList>
            <person name="Jaros S."/>
            <person name="Januszkiewicz K."/>
            <person name="Wedrychowicz H."/>
        </authorList>
    </citation>
    <scope>NUCLEOTIDE SEQUENCE [LARGE SCALE GENOMIC DNA]</scope>
    <source>
        <strain evidence="3 4">DSM 21986</strain>
    </source>
</reference>